<dbReference type="GO" id="GO:0090374">
    <property type="term" value="P:oligopeptide export from mitochondrion"/>
    <property type="evidence" value="ECO:0007669"/>
    <property type="project" value="TreeGrafter"/>
</dbReference>
<keyword evidence="1" id="KW-0813">Transport</keyword>
<protein>
    <recommendedName>
        <fullName evidence="4">ABC transporter domain-containing protein</fullName>
    </recommendedName>
</protein>
<evidence type="ECO:0000256" key="1">
    <source>
        <dbReference type="ARBA" id="ARBA00022597"/>
    </source>
</evidence>
<dbReference type="Proteomes" id="UP000248134">
    <property type="component" value="Unassembled WGS sequence"/>
</dbReference>
<evidence type="ECO:0000313" key="2">
    <source>
        <dbReference type="EMBL" id="PZA11792.1"/>
    </source>
</evidence>
<sequence>MLSEGETQLLSIARALLCRLDPLLLDEATSALDKASEIALHRIIGTRFPSATIIAISHQDARDPEYDRVIFSSNRRVDELRRRSLR</sequence>
<reference evidence="2 3" key="1">
    <citation type="submission" date="2018-06" db="EMBL/GenBank/DDBJ databases">
        <title>Draft Whole-Genome Sequence of the purple photosynthetic bacterium Rhodospeudomonas palustris XCP.</title>
        <authorList>
            <person name="Rayyan A."/>
            <person name="Meyer T.E."/>
            <person name="Kyndt J.A."/>
        </authorList>
    </citation>
    <scope>NUCLEOTIDE SEQUENCE [LARGE SCALE GENOMIC DNA]</scope>
    <source>
        <strain evidence="2 3">XCP</strain>
    </source>
</reference>
<dbReference type="PANTHER" id="PTHR43394:SF1">
    <property type="entry name" value="ATP-BINDING CASSETTE SUB-FAMILY B MEMBER 10, MITOCHONDRIAL"/>
    <property type="match status" value="1"/>
</dbReference>
<dbReference type="InterPro" id="IPR039421">
    <property type="entry name" value="Type_1_exporter"/>
</dbReference>
<organism evidence="2 3">
    <name type="scientific">Rhodopseudomonas palustris</name>
    <dbReference type="NCBI Taxonomy" id="1076"/>
    <lineage>
        <taxon>Bacteria</taxon>
        <taxon>Pseudomonadati</taxon>
        <taxon>Pseudomonadota</taxon>
        <taxon>Alphaproteobacteria</taxon>
        <taxon>Hyphomicrobiales</taxon>
        <taxon>Nitrobacteraceae</taxon>
        <taxon>Rhodopseudomonas</taxon>
    </lineage>
</organism>
<dbReference type="Gene3D" id="3.40.50.300">
    <property type="entry name" value="P-loop containing nucleotide triphosphate hydrolases"/>
    <property type="match status" value="1"/>
</dbReference>
<gene>
    <name evidence="2" type="ORF">DNX69_11815</name>
</gene>
<dbReference type="GO" id="GO:0015421">
    <property type="term" value="F:ABC-type oligopeptide transporter activity"/>
    <property type="evidence" value="ECO:0007669"/>
    <property type="project" value="TreeGrafter"/>
</dbReference>
<keyword evidence="1" id="KW-0762">Sugar transport</keyword>
<dbReference type="EMBL" id="QKQS01000016">
    <property type="protein sequence ID" value="PZA11792.1"/>
    <property type="molecule type" value="Genomic_DNA"/>
</dbReference>
<accession>A0A323UFT8</accession>
<comment type="caution">
    <text evidence="2">The sequence shown here is derived from an EMBL/GenBank/DDBJ whole genome shotgun (WGS) entry which is preliminary data.</text>
</comment>
<evidence type="ECO:0008006" key="4">
    <source>
        <dbReference type="Google" id="ProtNLM"/>
    </source>
</evidence>
<dbReference type="AlphaFoldDB" id="A0A323UFT8"/>
<dbReference type="SUPFAM" id="SSF52540">
    <property type="entry name" value="P-loop containing nucleoside triphosphate hydrolases"/>
    <property type="match status" value="1"/>
</dbReference>
<proteinExistence type="predicted"/>
<evidence type="ECO:0000313" key="3">
    <source>
        <dbReference type="Proteomes" id="UP000248134"/>
    </source>
</evidence>
<name>A0A323UFT8_RHOPL</name>
<dbReference type="PANTHER" id="PTHR43394">
    <property type="entry name" value="ATP-DEPENDENT PERMEASE MDL1, MITOCHONDRIAL"/>
    <property type="match status" value="1"/>
</dbReference>
<dbReference type="InterPro" id="IPR027417">
    <property type="entry name" value="P-loop_NTPase"/>
</dbReference>